<evidence type="ECO:0000256" key="1">
    <source>
        <dbReference type="SAM" id="SignalP"/>
    </source>
</evidence>
<proteinExistence type="predicted"/>
<protein>
    <submittedName>
        <fullName evidence="2">Uncharacterized protein</fullName>
    </submittedName>
</protein>
<evidence type="ECO:0000313" key="2">
    <source>
        <dbReference type="EMBL" id="NKY52867.1"/>
    </source>
</evidence>
<feature type="signal peptide" evidence="1">
    <location>
        <begin position="1"/>
        <end position="27"/>
    </location>
</feature>
<evidence type="ECO:0000313" key="3">
    <source>
        <dbReference type="Proteomes" id="UP000565711"/>
    </source>
</evidence>
<comment type="caution">
    <text evidence="2">The sequence shown here is derived from an EMBL/GenBank/DDBJ whole genome shotgun (WGS) entry which is preliminary data.</text>
</comment>
<accession>A0A846Y1Z9</accession>
<reference evidence="2 3" key="1">
    <citation type="submission" date="2020-04" db="EMBL/GenBank/DDBJ databases">
        <title>MicrobeNet Type strains.</title>
        <authorList>
            <person name="Nicholson A.C."/>
        </authorList>
    </citation>
    <scope>NUCLEOTIDE SEQUENCE [LARGE SCALE GENOMIC DNA]</scope>
    <source>
        <strain evidence="2 3">JCM 12354</strain>
    </source>
</reference>
<dbReference type="RefSeq" id="WP_067875809.1">
    <property type="nucleotide sequence ID" value="NZ_JAAXOP010000014.1"/>
</dbReference>
<dbReference type="Proteomes" id="UP000565711">
    <property type="component" value="Unassembled WGS sequence"/>
</dbReference>
<dbReference type="AlphaFoldDB" id="A0A846Y1Z9"/>
<feature type="chain" id="PRO_5033037842" evidence="1">
    <location>
        <begin position="28"/>
        <end position="147"/>
    </location>
</feature>
<keyword evidence="3" id="KW-1185">Reference proteome</keyword>
<name>A0A846Y1Z9_9NOCA</name>
<keyword evidence="1" id="KW-0732">Signal</keyword>
<organism evidence="2 3">
    <name type="scientific">Nocardia vermiculata</name>
    <dbReference type="NCBI Taxonomy" id="257274"/>
    <lineage>
        <taxon>Bacteria</taxon>
        <taxon>Bacillati</taxon>
        <taxon>Actinomycetota</taxon>
        <taxon>Actinomycetes</taxon>
        <taxon>Mycobacteriales</taxon>
        <taxon>Nocardiaceae</taxon>
        <taxon>Nocardia</taxon>
    </lineage>
</organism>
<sequence length="147" mass="14648">MKSAAAFGVAAAAGAATVLATAVPAAAEDTGGAFTTVYSLANGPCAAVVDSSVNGDAYPGMAAFTVEVRLAGVGNCSLDVTLNWRNTETGETGSVTETANGPGYWSNSGRSALFDPGYGEFTGTVTVGAAHIPEPGEVHFSNHPYQG</sequence>
<gene>
    <name evidence="2" type="ORF">HGA08_21935</name>
</gene>
<dbReference type="EMBL" id="JAAXOP010000014">
    <property type="protein sequence ID" value="NKY52867.1"/>
    <property type="molecule type" value="Genomic_DNA"/>
</dbReference>